<name>A0A814MQE6_9BILA</name>
<evidence type="ECO:0000313" key="1">
    <source>
        <dbReference type="EMBL" id="CAF1081099.1"/>
    </source>
</evidence>
<dbReference type="Proteomes" id="UP000663879">
    <property type="component" value="Unassembled WGS sequence"/>
</dbReference>
<evidence type="ECO:0000313" key="2">
    <source>
        <dbReference type="Proteomes" id="UP000663879"/>
    </source>
</evidence>
<dbReference type="AlphaFoldDB" id="A0A814MQE6"/>
<feature type="non-terminal residue" evidence="1">
    <location>
        <position position="1"/>
    </location>
</feature>
<reference evidence="1" key="1">
    <citation type="submission" date="2021-02" db="EMBL/GenBank/DDBJ databases">
        <authorList>
            <person name="Nowell W R."/>
        </authorList>
    </citation>
    <scope>NUCLEOTIDE SEQUENCE</scope>
    <source>
        <strain evidence="1">Ploen Becks lab</strain>
    </source>
</reference>
<comment type="caution">
    <text evidence="1">The sequence shown here is derived from an EMBL/GenBank/DDBJ whole genome shotgun (WGS) entry which is preliminary data.</text>
</comment>
<gene>
    <name evidence="1" type="ORF">OXX778_LOCUS20197</name>
</gene>
<sequence>KTDLGQYWVNGRRRGDDSDRWYSYIRSDTALSSTLCKDLNDGGNRYVNFKHENNGDGCY</sequence>
<keyword evidence="2" id="KW-1185">Reference proteome</keyword>
<dbReference type="EMBL" id="CAJNOC010006585">
    <property type="protein sequence ID" value="CAF1081099.1"/>
    <property type="molecule type" value="Genomic_DNA"/>
</dbReference>
<protein>
    <submittedName>
        <fullName evidence="1">Uncharacterized protein</fullName>
    </submittedName>
</protein>
<accession>A0A814MQE6</accession>
<proteinExistence type="predicted"/>
<organism evidence="1 2">
    <name type="scientific">Brachionus calyciflorus</name>
    <dbReference type="NCBI Taxonomy" id="104777"/>
    <lineage>
        <taxon>Eukaryota</taxon>
        <taxon>Metazoa</taxon>
        <taxon>Spiralia</taxon>
        <taxon>Gnathifera</taxon>
        <taxon>Rotifera</taxon>
        <taxon>Eurotatoria</taxon>
        <taxon>Monogononta</taxon>
        <taxon>Pseudotrocha</taxon>
        <taxon>Ploima</taxon>
        <taxon>Brachionidae</taxon>
        <taxon>Brachionus</taxon>
    </lineage>
</organism>